<proteinExistence type="predicted"/>
<organism evidence="1 2">
    <name type="scientific">Coriobacterium glomerans (strain ATCC 49209 / DSM 20642 / JCM 10262 / PW2)</name>
    <dbReference type="NCBI Taxonomy" id="700015"/>
    <lineage>
        <taxon>Bacteria</taxon>
        <taxon>Bacillati</taxon>
        <taxon>Actinomycetota</taxon>
        <taxon>Coriobacteriia</taxon>
        <taxon>Coriobacteriales</taxon>
        <taxon>Coriobacteriaceae</taxon>
        <taxon>Coriobacterium</taxon>
    </lineage>
</organism>
<dbReference type="STRING" id="700015.Corgl_0925"/>
<name>F2N9K7_CORGP</name>
<dbReference type="KEGG" id="cgo:Corgl_0925"/>
<gene>
    <name evidence="1" type="ordered locus">Corgl_0925</name>
</gene>
<protein>
    <submittedName>
        <fullName evidence="1">Uncharacterized protein</fullName>
    </submittedName>
</protein>
<dbReference type="AlphaFoldDB" id="F2N9K7"/>
<accession>F2N9K7</accession>
<evidence type="ECO:0000313" key="2">
    <source>
        <dbReference type="Proteomes" id="UP000006851"/>
    </source>
</evidence>
<evidence type="ECO:0000313" key="1">
    <source>
        <dbReference type="EMBL" id="AEB07036.1"/>
    </source>
</evidence>
<reference evidence="2" key="1">
    <citation type="journal article" date="2013" name="Stand. Genomic Sci.">
        <title>Complete genome sequence of Coriobacterium glomerans type strain (PW2(T)) from the midgut of Pyrrhocoris apterus L. (red soldier bug).</title>
        <authorList>
            <person name="Stackebrandt E."/>
            <person name="Zeytun A."/>
            <person name="Lapidus A."/>
            <person name="Nolan M."/>
            <person name="Lucas S."/>
            <person name="Hammon N."/>
            <person name="Deshpande S."/>
            <person name="Cheng J.F."/>
            <person name="Tapia R."/>
            <person name="Goodwin L.A."/>
            <person name="Pitluck S."/>
            <person name="Liolios K."/>
            <person name="Pagani I."/>
            <person name="Ivanova N."/>
            <person name="Mavromatis K."/>
            <person name="Mikhailova N."/>
            <person name="Huntemann M."/>
            <person name="Pati A."/>
            <person name="Chen A."/>
            <person name="Palaniappan K."/>
            <person name="Chang Y.J."/>
            <person name="Land M."/>
            <person name="Hauser L."/>
            <person name="Rohde M."/>
            <person name="Pukall R."/>
            <person name="Goker M."/>
            <person name="Detter J.C."/>
            <person name="Woyke T."/>
            <person name="Bristow J."/>
            <person name="Eisen J.A."/>
            <person name="Markowitz V."/>
            <person name="Hugenholtz P."/>
            <person name="Kyrpides N.C."/>
            <person name="Klenk H.P."/>
        </authorList>
    </citation>
    <scope>NUCLEOTIDE SEQUENCE</scope>
    <source>
        <strain evidence="2">ATCC 49209 / DSM 20642 / JCM 10262 / PW2</strain>
    </source>
</reference>
<dbReference type="HOGENOM" id="CLU_2805166_0_0_11"/>
<dbReference type="Proteomes" id="UP000006851">
    <property type="component" value="Chromosome"/>
</dbReference>
<sequence length="67" mass="7872">MNSKVPNAYFLEESRWETESYKIKSLSPFQTCDQEMIIKHFLYNMKENIGRTMLIIISIMIASSACF</sequence>
<keyword evidence="2" id="KW-1185">Reference proteome</keyword>
<dbReference type="EMBL" id="CP002628">
    <property type="protein sequence ID" value="AEB07036.1"/>
    <property type="molecule type" value="Genomic_DNA"/>
</dbReference>